<keyword evidence="1" id="KW-0175">Coiled coil</keyword>
<comment type="caution">
    <text evidence="2">The sequence shown here is derived from an EMBL/GenBank/DDBJ whole genome shotgun (WGS) entry which is preliminary data.</text>
</comment>
<dbReference type="Gene3D" id="3.30.40.10">
    <property type="entry name" value="Zinc/RING finger domain, C3HC4 (zinc finger)"/>
    <property type="match status" value="1"/>
</dbReference>
<organism evidence="2 3">
    <name type="scientific">Brachionus plicatilis</name>
    <name type="common">Marine rotifer</name>
    <name type="synonym">Brachionus muelleri</name>
    <dbReference type="NCBI Taxonomy" id="10195"/>
    <lineage>
        <taxon>Eukaryota</taxon>
        <taxon>Metazoa</taxon>
        <taxon>Spiralia</taxon>
        <taxon>Gnathifera</taxon>
        <taxon>Rotifera</taxon>
        <taxon>Eurotatoria</taxon>
        <taxon>Monogononta</taxon>
        <taxon>Pseudotrocha</taxon>
        <taxon>Ploima</taxon>
        <taxon>Brachionidae</taxon>
        <taxon>Brachionus</taxon>
    </lineage>
</organism>
<protein>
    <recommendedName>
        <fullName evidence="4">RING-type domain-containing protein</fullName>
    </recommendedName>
</protein>
<dbReference type="InterPro" id="IPR013083">
    <property type="entry name" value="Znf_RING/FYVE/PHD"/>
</dbReference>
<evidence type="ECO:0008006" key="4">
    <source>
        <dbReference type="Google" id="ProtNLM"/>
    </source>
</evidence>
<dbReference type="SUPFAM" id="SSF57850">
    <property type="entry name" value="RING/U-box"/>
    <property type="match status" value="1"/>
</dbReference>
<name>A0A3M7QG82_BRAPC</name>
<evidence type="ECO:0000256" key="1">
    <source>
        <dbReference type="SAM" id="Coils"/>
    </source>
</evidence>
<feature type="non-terminal residue" evidence="2">
    <location>
        <position position="310"/>
    </location>
</feature>
<evidence type="ECO:0000313" key="2">
    <source>
        <dbReference type="EMBL" id="RNA10289.1"/>
    </source>
</evidence>
<feature type="coiled-coil region" evidence="1">
    <location>
        <begin position="189"/>
        <end position="220"/>
    </location>
</feature>
<proteinExistence type="predicted"/>
<reference evidence="2 3" key="1">
    <citation type="journal article" date="2018" name="Sci. Rep.">
        <title>Genomic signatures of local adaptation to the degree of environmental predictability in rotifers.</title>
        <authorList>
            <person name="Franch-Gras L."/>
            <person name="Hahn C."/>
            <person name="Garcia-Roger E.M."/>
            <person name="Carmona M.J."/>
            <person name="Serra M."/>
            <person name="Gomez A."/>
        </authorList>
    </citation>
    <scope>NUCLEOTIDE SEQUENCE [LARGE SCALE GENOMIC DNA]</scope>
    <source>
        <strain evidence="2">HYR1</strain>
    </source>
</reference>
<gene>
    <name evidence="2" type="ORF">BpHYR1_054033</name>
</gene>
<keyword evidence="3" id="KW-1185">Reference proteome</keyword>
<dbReference type="OrthoDB" id="6270329at2759"/>
<dbReference type="EMBL" id="REGN01006246">
    <property type="protein sequence ID" value="RNA10289.1"/>
    <property type="molecule type" value="Genomic_DNA"/>
</dbReference>
<accession>A0A3M7QG82</accession>
<dbReference type="Proteomes" id="UP000276133">
    <property type="component" value="Unassembled WGS sequence"/>
</dbReference>
<dbReference type="AlphaFoldDB" id="A0A3M7QG82"/>
<sequence length="310" mass="36535">MAAIKACFNCKICDNVFIEPVILPCGNSICQSHVTFEEIFTCQICSLEHPIPKEGFIANKLIKDLITTKIHDNLSEKNNQQILNSFSLLENTIQEIEHLEKNPDDFITDFFAKLIHKIDLKREENKIDAEKHFQNVSSELNTLKDDQNLEKIVYYRCPLRKFSSYFTINELKVFKENTKTKKELAISYLENIDRKKEECVNEVESLYTQLLDEMTEKRNNCMKFSETKKLSVSIKTKIEKIKLNLDEFNQNLKQIFFTDELYDSIKQKTNDDRILLNNAIRDFKNELLLEKGFDLEKKEFEFPKFSKIIL</sequence>
<evidence type="ECO:0000313" key="3">
    <source>
        <dbReference type="Proteomes" id="UP000276133"/>
    </source>
</evidence>